<dbReference type="InterPro" id="IPR038180">
    <property type="entry name" value="FlgT_N_sf"/>
</dbReference>
<proteinExistence type="predicted"/>
<dbReference type="Pfam" id="PF19672">
    <property type="entry name" value="DUF6175"/>
    <property type="match status" value="1"/>
</dbReference>
<dbReference type="RefSeq" id="WP_344815338.1">
    <property type="nucleotide sequence ID" value="NZ_BAABCT010000001.1"/>
</dbReference>
<sequence length="381" mass="42569">MNRRIILVLLFFITTISFSQQAIESKGTGLNRADALQDALRNAVSQAVGVSLRSETRVENYMIISDAIASNTSGYIKKYNILKEIPFPDRFEITIQAEVTTNSLEADFKLLSKTIGGVRFLVTVDPSVQNENEKKELQLAVDKINGFLAERSYRYVDQSRLKTLQNERSNLMQDSNASLSYAQQLAVLSNAQFIILVSQLTTSEVKGAFDIVQGKKVGFQARAFDNCTGEGLGTITLESLPKSGTTTNTTQAINQAVDLNFSKLIGMFTSYMGNWVNSGTPYELRFYNSGSFRDLRTLRTKLKADKSFGGDLEIVSANNYTKLICTYKDKADELADKILDYADEIPTLKKQLIDVKMIYGRQINFAPQSYIIPNLVKPIQQ</sequence>
<protein>
    <recommendedName>
        <fullName evidence="3">Flagellar assembly protein T N-terminal domain-containing protein</fullName>
    </recommendedName>
</protein>
<keyword evidence="2" id="KW-1185">Reference proteome</keyword>
<evidence type="ECO:0008006" key="3">
    <source>
        <dbReference type="Google" id="ProtNLM"/>
    </source>
</evidence>
<evidence type="ECO:0000313" key="1">
    <source>
        <dbReference type="EMBL" id="GAA4064219.1"/>
    </source>
</evidence>
<dbReference type="Gene3D" id="3.30.1660.40">
    <property type="entry name" value="FlgT, N-terminal domain"/>
    <property type="match status" value="1"/>
</dbReference>
<dbReference type="InterPro" id="IPR046173">
    <property type="entry name" value="DUF6175"/>
</dbReference>
<gene>
    <name evidence="1" type="ORF">GCM10022389_06280</name>
</gene>
<evidence type="ECO:0000313" key="2">
    <source>
        <dbReference type="Proteomes" id="UP001500367"/>
    </source>
</evidence>
<dbReference type="Proteomes" id="UP001500367">
    <property type="component" value="Unassembled WGS sequence"/>
</dbReference>
<organism evidence="1 2">
    <name type="scientific">Flavobacterium cheonanense</name>
    <dbReference type="NCBI Taxonomy" id="706183"/>
    <lineage>
        <taxon>Bacteria</taxon>
        <taxon>Pseudomonadati</taxon>
        <taxon>Bacteroidota</taxon>
        <taxon>Flavobacteriia</taxon>
        <taxon>Flavobacteriales</taxon>
        <taxon>Flavobacteriaceae</taxon>
        <taxon>Flavobacterium</taxon>
    </lineage>
</organism>
<comment type="caution">
    <text evidence="1">The sequence shown here is derived from an EMBL/GenBank/DDBJ whole genome shotgun (WGS) entry which is preliminary data.</text>
</comment>
<accession>A0ABP7VCD1</accession>
<name>A0ABP7VCD1_9FLAO</name>
<reference evidence="2" key="1">
    <citation type="journal article" date="2019" name="Int. J. Syst. Evol. Microbiol.">
        <title>The Global Catalogue of Microorganisms (GCM) 10K type strain sequencing project: providing services to taxonomists for standard genome sequencing and annotation.</title>
        <authorList>
            <consortium name="The Broad Institute Genomics Platform"/>
            <consortium name="The Broad Institute Genome Sequencing Center for Infectious Disease"/>
            <person name="Wu L."/>
            <person name="Ma J."/>
        </authorList>
    </citation>
    <scope>NUCLEOTIDE SEQUENCE [LARGE SCALE GENOMIC DNA]</scope>
    <source>
        <strain evidence="2">JCM 17069</strain>
    </source>
</reference>
<dbReference type="EMBL" id="BAABCT010000001">
    <property type="protein sequence ID" value="GAA4064219.1"/>
    <property type="molecule type" value="Genomic_DNA"/>
</dbReference>